<dbReference type="Pfam" id="PF12323">
    <property type="entry name" value="HTH_OrfB_IS605"/>
    <property type="match status" value="1"/>
</dbReference>
<dbReference type="AlphaFoldDB" id="A0AAD7QP17"/>
<keyword evidence="3 7" id="KW-0238">DNA-binding</keyword>
<evidence type="ECO:0000313" key="8">
    <source>
        <dbReference type="Proteomes" id="UP001217417"/>
    </source>
</evidence>
<gene>
    <name evidence="7" type="ORF">POJ06DRAFT_296584</name>
</gene>
<keyword evidence="1" id="KW-0479">Metal-binding</keyword>
<dbReference type="EMBL" id="JARPMG010000008">
    <property type="protein sequence ID" value="KAJ8098840.1"/>
    <property type="molecule type" value="Genomic_DNA"/>
</dbReference>
<feature type="region of interest" description="Disordered" evidence="4">
    <location>
        <begin position="127"/>
        <end position="146"/>
    </location>
</feature>
<organism evidence="7 8">
    <name type="scientific">Lipomyces tetrasporus</name>
    <dbReference type="NCBI Taxonomy" id="54092"/>
    <lineage>
        <taxon>Eukaryota</taxon>
        <taxon>Fungi</taxon>
        <taxon>Dikarya</taxon>
        <taxon>Ascomycota</taxon>
        <taxon>Saccharomycotina</taxon>
        <taxon>Lipomycetes</taxon>
        <taxon>Lipomycetales</taxon>
        <taxon>Lipomycetaceae</taxon>
        <taxon>Lipomyces</taxon>
    </lineage>
</organism>
<dbReference type="GeneID" id="80885720"/>
<keyword evidence="2" id="KW-0862">Zinc</keyword>
<dbReference type="GO" id="GO:0046872">
    <property type="term" value="F:metal ion binding"/>
    <property type="evidence" value="ECO:0007669"/>
    <property type="project" value="UniProtKB-KW"/>
</dbReference>
<dbReference type="PANTHER" id="PTHR36172:SF1">
    <property type="entry name" value="RESOLVASE-RELATED"/>
    <property type="match status" value="1"/>
</dbReference>
<dbReference type="Proteomes" id="UP001217417">
    <property type="component" value="Unassembled WGS sequence"/>
</dbReference>
<dbReference type="GO" id="GO:0003677">
    <property type="term" value="F:DNA binding"/>
    <property type="evidence" value="ECO:0007669"/>
    <property type="project" value="UniProtKB-KW"/>
</dbReference>
<evidence type="ECO:0000259" key="6">
    <source>
        <dbReference type="Pfam" id="PF12323"/>
    </source>
</evidence>
<evidence type="ECO:0000256" key="4">
    <source>
        <dbReference type="SAM" id="MobiDB-lite"/>
    </source>
</evidence>
<dbReference type="Pfam" id="PF07282">
    <property type="entry name" value="Cas12f1-like_TNB"/>
    <property type="match status" value="1"/>
</dbReference>
<name>A0AAD7QP17_9ASCO</name>
<feature type="domain" description="Cas12f1-like TNB" evidence="5">
    <location>
        <begin position="445"/>
        <end position="510"/>
    </location>
</feature>
<reference evidence="7" key="1">
    <citation type="submission" date="2023-03" db="EMBL/GenBank/DDBJ databases">
        <title>Near-Complete genome sequence of Lipomyces tetrasporous NRRL Y-64009, an oleaginous yeast capable of growing on lignocellulosic hydrolysates.</title>
        <authorList>
            <consortium name="Lawrence Berkeley National Laboratory"/>
            <person name="Jagtap S.S."/>
            <person name="Liu J.-J."/>
            <person name="Walukiewicz H.E."/>
            <person name="Pangilinan J."/>
            <person name="Lipzen A."/>
            <person name="Ahrendt S."/>
            <person name="Koriabine M."/>
            <person name="Cobaugh K."/>
            <person name="Salamov A."/>
            <person name="Yoshinaga Y."/>
            <person name="Ng V."/>
            <person name="Daum C."/>
            <person name="Grigoriev I.V."/>
            <person name="Slininger P.J."/>
            <person name="Dien B.S."/>
            <person name="Jin Y.-S."/>
            <person name="Rao C.V."/>
        </authorList>
    </citation>
    <scope>NUCLEOTIDE SEQUENCE</scope>
    <source>
        <strain evidence="7">NRRL Y-64009</strain>
    </source>
</reference>
<accession>A0AAD7QP17</accession>
<keyword evidence="8" id="KW-1185">Reference proteome</keyword>
<sequence>MRLHLIGTGSHTQSDRPRAVVNDSVATLLSHMHTDRRFPQSTRSQTREEVSLGGYGGQTPFWNEDSARISRTLWLPSLNLIEREWTGELVTEGWGTCVKRSASDQPITDCLLASTAECATDDKKERAAKRRKREKEQTEKEQAEKARRFRLYPTTEQKAILRNWFGTARWTYNRCLDAVEKKEVAKNEKDLRAAFLNKDAIDNMGKQWVLETPYDIRKAAMQDLLKAYDSAHARYTNDKKVFKIKHRSRRKSRQESIVIHHQHWSRVKGKYAFLRKMKSAEPLPHDLNYDSRLVYQRTTGHYYLCVPMPLRVLDGPSSGRLISLDPGVRTFLTGYSPDGEAIELGKNDIGHIYRLCHWLDELHSKYSVKDISRAKRWRMKKAAGKLRRRIQNLVSDMHCRIAKYLCTTFNLVILPSFPVQQMVMRKGGQRRIRSKTARAMATWSHYRFQQRLLDKAREYKSCKVVLVSEEYTSKTCGRCGKRNDVGGSKKYSCKECRFECDRDVNGARNILERRSCGWSTSCAATCTLRAATHLLRNCCGAR</sequence>
<dbReference type="InterPro" id="IPR021027">
    <property type="entry name" value="Transposase_put_HTH"/>
</dbReference>
<evidence type="ECO:0000259" key="5">
    <source>
        <dbReference type="Pfam" id="PF07282"/>
    </source>
</evidence>
<dbReference type="InterPro" id="IPR010095">
    <property type="entry name" value="Cas12f1-like_TNB"/>
</dbReference>
<feature type="region of interest" description="Disordered" evidence="4">
    <location>
        <begin position="37"/>
        <end position="57"/>
    </location>
</feature>
<proteinExistence type="predicted"/>
<feature type="domain" description="Transposase putative helix-turn-helix" evidence="6">
    <location>
        <begin position="145"/>
        <end position="178"/>
    </location>
</feature>
<dbReference type="RefSeq" id="XP_056042290.1">
    <property type="nucleotide sequence ID" value="XM_056190554.1"/>
</dbReference>
<dbReference type="NCBIfam" id="NF040570">
    <property type="entry name" value="guided_TnpB"/>
    <property type="match status" value="1"/>
</dbReference>
<feature type="compositionally biased region" description="Basic and acidic residues" evidence="4">
    <location>
        <begin position="134"/>
        <end position="146"/>
    </location>
</feature>
<comment type="caution">
    <text evidence="7">The sequence shown here is derived from an EMBL/GenBank/DDBJ whole genome shotgun (WGS) entry which is preliminary data.</text>
</comment>
<evidence type="ECO:0000256" key="3">
    <source>
        <dbReference type="ARBA" id="ARBA00023125"/>
    </source>
</evidence>
<protein>
    <submittedName>
        <fullName evidence="7">Transposase DNA-binding domain-containing protein</fullName>
    </submittedName>
</protein>
<dbReference type="InterPro" id="IPR051491">
    <property type="entry name" value="Recombinase/Transposase-rel"/>
</dbReference>
<dbReference type="PANTHER" id="PTHR36172">
    <property type="match status" value="1"/>
</dbReference>
<evidence type="ECO:0000313" key="7">
    <source>
        <dbReference type="EMBL" id="KAJ8098840.1"/>
    </source>
</evidence>
<evidence type="ECO:0000256" key="1">
    <source>
        <dbReference type="ARBA" id="ARBA00022723"/>
    </source>
</evidence>
<evidence type="ECO:0000256" key="2">
    <source>
        <dbReference type="ARBA" id="ARBA00022833"/>
    </source>
</evidence>